<dbReference type="SMART" id="SM00225">
    <property type="entry name" value="BTB"/>
    <property type="match status" value="1"/>
</dbReference>
<dbReference type="Proteomes" id="UP000695562">
    <property type="component" value="Unassembled WGS sequence"/>
</dbReference>
<dbReference type="CDD" id="cd18316">
    <property type="entry name" value="BTB_POZ_KCTD-like"/>
    <property type="match status" value="1"/>
</dbReference>
<name>A0A8J4PV13_9MYCE</name>
<protein>
    <recommendedName>
        <fullName evidence="1">BTB domain-containing protein</fullName>
    </recommendedName>
</protein>
<comment type="caution">
    <text evidence="2">The sequence shown here is derived from an EMBL/GenBank/DDBJ whole genome shotgun (WGS) entry which is preliminary data.</text>
</comment>
<reference evidence="2" key="1">
    <citation type="submission" date="2020-01" db="EMBL/GenBank/DDBJ databases">
        <title>Development of genomics and gene disruption for Polysphondylium violaceum indicates a role for the polyketide synthase stlB in stalk morphogenesis.</title>
        <authorList>
            <person name="Narita B."/>
            <person name="Kawabe Y."/>
            <person name="Kin K."/>
            <person name="Saito T."/>
            <person name="Gibbs R."/>
            <person name="Kuspa A."/>
            <person name="Muzny D."/>
            <person name="Queller D."/>
            <person name="Richards S."/>
            <person name="Strassman J."/>
            <person name="Sucgang R."/>
            <person name="Worley K."/>
            <person name="Schaap P."/>
        </authorList>
    </citation>
    <scope>NUCLEOTIDE SEQUENCE</scope>
    <source>
        <strain evidence="2">QSvi11</strain>
    </source>
</reference>
<dbReference type="InterPro" id="IPR036322">
    <property type="entry name" value="WD40_repeat_dom_sf"/>
</dbReference>
<dbReference type="InterPro" id="IPR000210">
    <property type="entry name" value="BTB/POZ_dom"/>
</dbReference>
<organism evidence="2 3">
    <name type="scientific">Polysphondylium violaceum</name>
    <dbReference type="NCBI Taxonomy" id="133409"/>
    <lineage>
        <taxon>Eukaryota</taxon>
        <taxon>Amoebozoa</taxon>
        <taxon>Evosea</taxon>
        <taxon>Eumycetozoa</taxon>
        <taxon>Dictyostelia</taxon>
        <taxon>Dictyosteliales</taxon>
        <taxon>Dictyosteliaceae</taxon>
        <taxon>Polysphondylium</taxon>
    </lineage>
</organism>
<dbReference type="Gene3D" id="3.30.710.10">
    <property type="entry name" value="Potassium Channel Kv1.1, Chain A"/>
    <property type="match status" value="1"/>
</dbReference>
<dbReference type="Pfam" id="PF02214">
    <property type="entry name" value="BTB_2"/>
    <property type="match status" value="1"/>
</dbReference>
<sequence>MIKLNIGGKKFCTTKETLLSSQSTFFVGLLGGKFGNYVDEKGYYFIDRDGELFAPILGFMRTGELIIPDSMPMERIIKEIDYYGIESLLSFVNQRTTDTPNMGETYFISRIKSTLTKNSDGTSCKIDRVLVKANILILYFSNNTIDIWIYKGITFHWIKLLSFSSPLESDLKGMICSISKHSINNQTYKIILSIYSNNTVVSYKIYLDYMHLRTNQFEEIIKKLEHNIDFIHFFLNTFYLACISKDGFITIFDVSNFESKALNISNNQKITQIGQDIDHSLFFGTDRGIVYGVKQSPQRGWGWIIEEIYKLNDPEFFLSSFGYSSSSGGNGGGGSSSPSMASKFENILQLNNFNDGQGDQEYITFITGCSVKGTTPKLLMAIGTHDGHIHFAHKSLSGNDKFQFAAKFCVGINDPITKIILTEGVLVTGQTEKGVVKTYQYLLKNKLSGPATQCVSARHSHHFTNCTKSIYYSDILLFKIYTDLHFASQDYQALLGNIKSTVEGKSDKVGGRKKLQYNQMSVMVDTNNTLFLFPNSQKSLKADDMSPIYNYQAPIAKINLIDLTPVTNIVCVTFGGCEPNLNDQSYQLLTIHESLEIYCWDLKEIDKRFV</sequence>
<proteinExistence type="predicted"/>
<dbReference type="SUPFAM" id="SSF54695">
    <property type="entry name" value="POZ domain"/>
    <property type="match status" value="1"/>
</dbReference>
<dbReference type="PANTHER" id="PTHR11145:SF8">
    <property type="entry name" value="RE57120P"/>
    <property type="match status" value="1"/>
</dbReference>
<dbReference type="PANTHER" id="PTHR11145">
    <property type="entry name" value="BTB/POZ DOMAIN-CONTAINING ADAPTER FOR CUL3-MEDIATED RHOA DEGRADATION PROTEIN FAMILY MEMBER"/>
    <property type="match status" value="1"/>
</dbReference>
<dbReference type="GO" id="GO:0051260">
    <property type="term" value="P:protein homooligomerization"/>
    <property type="evidence" value="ECO:0007669"/>
    <property type="project" value="InterPro"/>
</dbReference>
<dbReference type="InterPro" id="IPR011333">
    <property type="entry name" value="SKP1/BTB/POZ_sf"/>
</dbReference>
<feature type="domain" description="BTB" evidence="1">
    <location>
        <begin position="1"/>
        <end position="69"/>
    </location>
</feature>
<dbReference type="InterPro" id="IPR045068">
    <property type="entry name" value="BACURD1-3"/>
</dbReference>
<dbReference type="EMBL" id="AJWJ01000100">
    <property type="protein sequence ID" value="KAF2075438.1"/>
    <property type="molecule type" value="Genomic_DNA"/>
</dbReference>
<dbReference type="SUPFAM" id="SSF50978">
    <property type="entry name" value="WD40 repeat-like"/>
    <property type="match status" value="1"/>
</dbReference>
<dbReference type="InterPro" id="IPR003131">
    <property type="entry name" value="T1-type_BTB"/>
</dbReference>
<evidence type="ECO:0000259" key="1">
    <source>
        <dbReference type="PROSITE" id="PS50097"/>
    </source>
</evidence>
<evidence type="ECO:0000313" key="3">
    <source>
        <dbReference type="Proteomes" id="UP000695562"/>
    </source>
</evidence>
<dbReference type="AlphaFoldDB" id="A0A8J4PV13"/>
<evidence type="ECO:0000313" key="2">
    <source>
        <dbReference type="EMBL" id="KAF2075438.1"/>
    </source>
</evidence>
<gene>
    <name evidence="2" type="ORF">CYY_003267</name>
</gene>
<keyword evidence="3" id="KW-1185">Reference proteome</keyword>
<dbReference type="PROSITE" id="PS50097">
    <property type="entry name" value="BTB"/>
    <property type="match status" value="1"/>
</dbReference>
<dbReference type="OrthoDB" id="20965at2759"/>
<accession>A0A8J4PV13</accession>